<evidence type="ECO:0000259" key="3">
    <source>
        <dbReference type="PROSITE" id="PS51352"/>
    </source>
</evidence>
<gene>
    <name evidence="4" type="ORF">GL4_3345</name>
</gene>
<accession>A0A0A8K9J8</accession>
<feature type="domain" description="Thioredoxin" evidence="3">
    <location>
        <begin position="16"/>
        <end position="130"/>
    </location>
</feature>
<dbReference type="RefSeq" id="WP_045369034.1">
    <property type="nucleotide sequence ID" value="NZ_AP014648.1"/>
</dbReference>
<dbReference type="Pfam" id="PF00085">
    <property type="entry name" value="Thioredoxin"/>
    <property type="match status" value="1"/>
</dbReference>
<name>A0A0A8K9J8_9HYPH</name>
<dbReference type="SUPFAM" id="SSF52833">
    <property type="entry name" value="Thioredoxin-like"/>
    <property type="match status" value="1"/>
</dbReference>
<evidence type="ECO:0000313" key="5">
    <source>
        <dbReference type="Proteomes" id="UP000031643"/>
    </source>
</evidence>
<dbReference type="EMBL" id="AP014648">
    <property type="protein sequence ID" value="BAQ18769.1"/>
    <property type="molecule type" value="Genomic_DNA"/>
</dbReference>
<feature type="signal peptide" evidence="2">
    <location>
        <begin position="1"/>
        <end position="24"/>
    </location>
</feature>
<dbReference type="GO" id="GO:0015036">
    <property type="term" value="F:disulfide oxidoreductase activity"/>
    <property type="evidence" value="ECO:0007669"/>
    <property type="project" value="UniProtKB-ARBA"/>
</dbReference>
<feature type="chain" id="PRO_5002037829" evidence="2">
    <location>
        <begin position="25"/>
        <end position="130"/>
    </location>
</feature>
<reference evidence="4 5" key="1">
    <citation type="submission" date="2014-09" db="EMBL/GenBank/DDBJ databases">
        <title>Genome sequencing of Methyloceanibacter caenitepidi Gela4.</title>
        <authorList>
            <person name="Takeuchi M."/>
            <person name="Susumu S."/>
            <person name="Kamagata Y."/>
            <person name="Oshima K."/>
            <person name="Hattori M."/>
            <person name="Iwasaki W."/>
        </authorList>
    </citation>
    <scope>NUCLEOTIDE SEQUENCE [LARGE SCALE GENOMIC DNA]</scope>
    <source>
        <strain evidence="4 5">Gela4</strain>
    </source>
</reference>
<keyword evidence="5" id="KW-1185">Reference proteome</keyword>
<evidence type="ECO:0000313" key="4">
    <source>
        <dbReference type="EMBL" id="BAQ18769.1"/>
    </source>
</evidence>
<protein>
    <submittedName>
        <fullName evidence="4">Thioredoxin</fullName>
    </submittedName>
</protein>
<dbReference type="PANTHER" id="PTHR43601">
    <property type="entry name" value="THIOREDOXIN, MITOCHONDRIAL"/>
    <property type="match status" value="1"/>
</dbReference>
<dbReference type="Proteomes" id="UP000031643">
    <property type="component" value="Chromosome"/>
</dbReference>
<evidence type="ECO:0000256" key="2">
    <source>
        <dbReference type="SAM" id="SignalP"/>
    </source>
</evidence>
<dbReference type="HOGENOM" id="CLU_090389_13_1_5"/>
<dbReference type="PANTHER" id="PTHR43601:SF3">
    <property type="entry name" value="THIOREDOXIN, MITOCHONDRIAL"/>
    <property type="match status" value="1"/>
</dbReference>
<dbReference type="OrthoDB" id="7950124at2"/>
<dbReference type="AlphaFoldDB" id="A0A0A8K9J8"/>
<dbReference type="PROSITE" id="PS00194">
    <property type="entry name" value="THIOREDOXIN_1"/>
    <property type="match status" value="1"/>
</dbReference>
<dbReference type="KEGG" id="mcg:GL4_3345"/>
<organism evidence="4 5">
    <name type="scientific">Methyloceanibacter caenitepidi</name>
    <dbReference type="NCBI Taxonomy" id="1384459"/>
    <lineage>
        <taxon>Bacteria</taxon>
        <taxon>Pseudomonadati</taxon>
        <taxon>Pseudomonadota</taxon>
        <taxon>Alphaproteobacteria</taxon>
        <taxon>Hyphomicrobiales</taxon>
        <taxon>Hyphomicrobiaceae</taxon>
        <taxon>Methyloceanibacter</taxon>
    </lineage>
</organism>
<keyword evidence="2" id="KW-0732">Signal</keyword>
<dbReference type="InterPro" id="IPR013766">
    <property type="entry name" value="Thioredoxin_domain"/>
</dbReference>
<sequence>MTQIRALFAGLVALFLVAASPASAAEVQPYSPEALAEAQSAGKPILVDVYAAWCPTCRAQKPIIEELTQQPKYEKLLILRADFDKDKDVLKALNVRSQSTLIVFKGKDELVRSVGSTSPVAIEGMLDLTL</sequence>
<evidence type="ECO:0000256" key="1">
    <source>
        <dbReference type="ARBA" id="ARBA00023284"/>
    </source>
</evidence>
<dbReference type="CDD" id="cd02947">
    <property type="entry name" value="TRX_family"/>
    <property type="match status" value="1"/>
</dbReference>
<dbReference type="InterPro" id="IPR036249">
    <property type="entry name" value="Thioredoxin-like_sf"/>
</dbReference>
<dbReference type="GO" id="GO:0045454">
    <property type="term" value="P:cell redox homeostasis"/>
    <property type="evidence" value="ECO:0007669"/>
    <property type="project" value="TreeGrafter"/>
</dbReference>
<proteinExistence type="predicted"/>
<dbReference type="InterPro" id="IPR017937">
    <property type="entry name" value="Thioredoxin_CS"/>
</dbReference>
<dbReference type="Gene3D" id="3.40.30.10">
    <property type="entry name" value="Glutaredoxin"/>
    <property type="match status" value="1"/>
</dbReference>
<dbReference type="PROSITE" id="PS51352">
    <property type="entry name" value="THIOREDOXIN_2"/>
    <property type="match status" value="1"/>
</dbReference>
<dbReference type="STRING" id="1384459.GL4_3345"/>
<keyword evidence="1" id="KW-0676">Redox-active center</keyword>